<keyword evidence="2" id="KW-1185">Reference proteome</keyword>
<evidence type="ECO:0000313" key="2">
    <source>
        <dbReference type="Proteomes" id="UP000249873"/>
    </source>
</evidence>
<dbReference type="EMBL" id="CP029480">
    <property type="protein sequence ID" value="AWV97751.1"/>
    <property type="molecule type" value="Genomic_DNA"/>
</dbReference>
<sequence length="64" mass="7738">MLEYIKMILEKVSFDSKLFEKELMKGMKQLVPTEVNLLKEWCYEKYGGPYKALLNKIFRRSQFI</sequence>
<accession>A0A2Z4G972</accession>
<proteinExistence type="predicted"/>
<name>A0A2Z4G972_9BACT</name>
<gene>
    <name evidence="1" type="ORF">DJ013_06050</name>
</gene>
<evidence type="ECO:0000313" key="1">
    <source>
        <dbReference type="EMBL" id="AWV97751.1"/>
    </source>
</evidence>
<protein>
    <submittedName>
        <fullName evidence="1">Uncharacterized protein</fullName>
    </submittedName>
</protein>
<dbReference type="Proteomes" id="UP000249873">
    <property type="component" value="Chromosome"/>
</dbReference>
<organism evidence="1 2">
    <name type="scientific">Arcticibacterium luteifluviistationis</name>
    <dbReference type="NCBI Taxonomy" id="1784714"/>
    <lineage>
        <taxon>Bacteria</taxon>
        <taxon>Pseudomonadati</taxon>
        <taxon>Bacteroidota</taxon>
        <taxon>Cytophagia</taxon>
        <taxon>Cytophagales</taxon>
        <taxon>Leadbetterellaceae</taxon>
        <taxon>Arcticibacterium</taxon>
    </lineage>
</organism>
<dbReference type="AlphaFoldDB" id="A0A2Z4G972"/>
<dbReference type="OrthoDB" id="840060at2"/>
<reference evidence="1 2" key="1">
    <citation type="submission" date="2018-05" db="EMBL/GenBank/DDBJ databases">
        <title>Complete genome sequence of Arcticibacterium luteifluviistationis SM1504T, a cytophagaceae bacterium isolated from Arctic surface seawater.</title>
        <authorList>
            <person name="Li Y."/>
            <person name="Qin Q.-L."/>
        </authorList>
    </citation>
    <scope>NUCLEOTIDE SEQUENCE [LARGE SCALE GENOMIC DNA]</scope>
    <source>
        <strain evidence="1 2">SM1504</strain>
    </source>
</reference>
<dbReference type="KEGG" id="als:DJ013_06050"/>